<keyword evidence="3 7" id="KW-0808">Transferase</keyword>
<keyword evidence="2 7" id="KW-0032">Aminotransferase</keyword>
<accession>A0A286E0N8</accession>
<proteinExistence type="predicted"/>
<dbReference type="PANTHER" id="PTHR42790:SF19">
    <property type="entry name" value="KYNURENINE_ALPHA-AMINOADIPATE AMINOTRANSFERASE, MITOCHONDRIAL"/>
    <property type="match status" value="1"/>
</dbReference>
<dbReference type="EMBL" id="OCNE01000016">
    <property type="protein sequence ID" value="SOD64430.1"/>
    <property type="molecule type" value="Genomic_DNA"/>
</dbReference>
<dbReference type="Gene3D" id="3.90.1150.10">
    <property type="entry name" value="Aspartate Aminotransferase, domain 1"/>
    <property type="match status" value="1"/>
</dbReference>
<dbReference type="InterPro" id="IPR015422">
    <property type="entry name" value="PyrdxlP-dep_Trfase_small"/>
</dbReference>
<dbReference type="InterPro" id="IPR050859">
    <property type="entry name" value="Class-I_PLP-dep_aminotransf"/>
</dbReference>
<protein>
    <submittedName>
        <fullName evidence="7">Hydroxyphenylglycine aminotransferase</fullName>
    </submittedName>
</protein>
<dbReference type="InterPro" id="IPR004839">
    <property type="entry name" value="Aminotransferase_I/II_large"/>
</dbReference>
<feature type="region of interest" description="Disordered" evidence="5">
    <location>
        <begin position="1"/>
        <end position="20"/>
    </location>
</feature>
<feature type="domain" description="Aminotransferase class I/classII large" evidence="6">
    <location>
        <begin position="86"/>
        <end position="429"/>
    </location>
</feature>
<dbReference type="AlphaFoldDB" id="A0A286E0N8"/>
<dbReference type="CDD" id="cd00609">
    <property type="entry name" value="AAT_like"/>
    <property type="match status" value="1"/>
</dbReference>
<keyword evidence="4" id="KW-0663">Pyridoxal phosphate</keyword>
<name>A0A286E0N8_9ACTN</name>
<dbReference type="Pfam" id="PF00155">
    <property type="entry name" value="Aminotran_1_2"/>
    <property type="match status" value="1"/>
</dbReference>
<keyword evidence="8" id="KW-1185">Reference proteome</keyword>
<evidence type="ECO:0000256" key="1">
    <source>
        <dbReference type="ARBA" id="ARBA00001933"/>
    </source>
</evidence>
<dbReference type="InterPro" id="IPR015421">
    <property type="entry name" value="PyrdxlP-dep_Trfase_major"/>
</dbReference>
<dbReference type="GO" id="GO:1901605">
    <property type="term" value="P:alpha-amino acid metabolic process"/>
    <property type="evidence" value="ECO:0007669"/>
    <property type="project" value="TreeGrafter"/>
</dbReference>
<dbReference type="InterPro" id="IPR015424">
    <property type="entry name" value="PyrdxlP-dep_Trfase"/>
</dbReference>
<dbReference type="GO" id="GO:0030170">
    <property type="term" value="F:pyridoxal phosphate binding"/>
    <property type="evidence" value="ECO:0007669"/>
    <property type="project" value="InterPro"/>
</dbReference>
<comment type="cofactor">
    <cofactor evidence="1">
        <name>pyridoxal 5'-phosphate</name>
        <dbReference type="ChEBI" id="CHEBI:597326"/>
    </cofactor>
</comment>
<evidence type="ECO:0000256" key="4">
    <source>
        <dbReference type="ARBA" id="ARBA00022898"/>
    </source>
</evidence>
<evidence type="ECO:0000313" key="7">
    <source>
        <dbReference type="EMBL" id="SOD64430.1"/>
    </source>
</evidence>
<dbReference type="GO" id="GO:0008483">
    <property type="term" value="F:transaminase activity"/>
    <property type="evidence" value="ECO:0007669"/>
    <property type="project" value="UniProtKB-KW"/>
</dbReference>
<evidence type="ECO:0000259" key="6">
    <source>
        <dbReference type="Pfam" id="PF00155"/>
    </source>
</evidence>
<sequence>MTTGVPQPLQPPALTGADLHPSVSDPLLDTMTFLNEITLRYPDAISFAPGRPHEGDFAVSDVAGLIDAYVGHLRRSGRSEEQIRTALFQYGETAGQIRELVADMLRADEEIDISPDALVVTVGCQEAVLLVLRALFSGPDDVLLVDSPCYVGVTGAARLLDVPVVPVASTPQGVSRTALRETVERLAAEGRRPRALYLVPDCSNPTGASMPTRDRAALLETAESLGLLLLEDNPYGLFSSCRRPTLKSLDRRQRVIYLGSFAKTAFPGARVGYVVADQRVHRVGGTGLLADELAKIKSMVTVNTPSVSQAAVAGLLITEGGSLRRRNEAAARHYQETMRRVRDTLAREFPPAVRSALGVRWNDPDGGFFLTVDVPFPADESALRTSAQDYGVMWTPMRYFHLDGGGDRQLRLSCSYVTADEATTGAARLARFIKESV</sequence>
<dbReference type="SUPFAM" id="SSF53383">
    <property type="entry name" value="PLP-dependent transferases"/>
    <property type="match status" value="1"/>
</dbReference>
<evidence type="ECO:0000313" key="8">
    <source>
        <dbReference type="Proteomes" id="UP000219072"/>
    </source>
</evidence>
<organism evidence="7 8">
    <name type="scientific">Streptomyces zhaozhouensis</name>
    <dbReference type="NCBI Taxonomy" id="1300267"/>
    <lineage>
        <taxon>Bacteria</taxon>
        <taxon>Bacillati</taxon>
        <taxon>Actinomycetota</taxon>
        <taxon>Actinomycetes</taxon>
        <taxon>Kitasatosporales</taxon>
        <taxon>Streptomycetaceae</taxon>
        <taxon>Streptomyces</taxon>
    </lineage>
</organism>
<dbReference type="Proteomes" id="UP000219072">
    <property type="component" value="Unassembled WGS sequence"/>
</dbReference>
<dbReference type="Gene3D" id="3.40.640.10">
    <property type="entry name" value="Type I PLP-dependent aspartate aminotransferase-like (Major domain)"/>
    <property type="match status" value="1"/>
</dbReference>
<evidence type="ECO:0000256" key="2">
    <source>
        <dbReference type="ARBA" id="ARBA00022576"/>
    </source>
</evidence>
<dbReference type="PANTHER" id="PTHR42790">
    <property type="entry name" value="AMINOTRANSFERASE"/>
    <property type="match status" value="1"/>
</dbReference>
<gene>
    <name evidence="7" type="ORF">SAMN06297387_116154</name>
</gene>
<evidence type="ECO:0000256" key="3">
    <source>
        <dbReference type="ARBA" id="ARBA00022679"/>
    </source>
</evidence>
<reference evidence="7 8" key="1">
    <citation type="submission" date="2017-09" db="EMBL/GenBank/DDBJ databases">
        <authorList>
            <person name="Ehlers B."/>
            <person name="Leendertz F.H."/>
        </authorList>
    </citation>
    <scope>NUCLEOTIDE SEQUENCE [LARGE SCALE GENOMIC DNA]</scope>
    <source>
        <strain evidence="7 8">CGMCC 4.7095</strain>
    </source>
</reference>
<evidence type="ECO:0000256" key="5">
    <source>
        <dbReference type="SAM" id="MobiDB-lite"/>
    </source>
</evidence>
<dbReference type="RefSeq" id="WP_342749088.1">
    <property type="nucleotide sequence ID" value="NZ_OCNE01000016.1"/>
</dbReference>